<evidence type="ECO:0000313" key="1">
    <source>
        <dbReference type="EMBL" id="MEE6717150.1"/>
    </source>
</evidence>
<accession>A0ABU7T437</accession>
<reference evidence="1 2" key="1">
    <citation type="submission" date="2023-02" db="EMBL/GenBank/DDBJ databases">
        <title>The predominant lactic acid bacteria and yeasts involved in the spontaneous fermentation of millet during the production of the traditional porridge Hausa koko in Ghana.</title>
        <authorList>
            <person name="Atter A."/>
            <person name="Diaz M."/>
        </authorList>
    </citation>
    <scope>NUCLEOTIDE SEQUENCE [LARGE SCALE GENOMIC DNA]</scope>
    <source>
        <strain evidence="1 2">FI11640</strain>
    </source>
</reference>
<dbReference type="EMBL" id="JAQSGK010000075">
    <property type="protein sequence ID" value="MEE6717150.1"/>
    <property type="molecule type" value="Genomic_DNA"/>
</dbReference>
<dbReference type="RefSeq" id="WP_331244584.1">
    <property type="nucleotide sequence ID" value="NZ_JAQSGJ010000075.1"/>
</dbReference>
<sequence>MDKKTVIQDAEHEAWLDYFLVFDVYDNLLDAKEELNRAIHTTEKKYVVLLLDLYTLHGELTLDEYTALFFRLLKLMAGYYNPSEKQVAEVINKAISARVLPTTVSVHRQAVAEALVKQLPNKKKWWWTTGNAWRFFTDKDKKDKKDGQKKVKK</sequence>
<gene>
    <name evidence="1" type="ORF">PS435_15010</name>
</gene>
<keyword evidence="2" id="KW-1185">Reference proteome</keyword>
<comment type="caution">
    <text evidence="1">The sequence shown here is derived from an EMBL/GenBank/DDBJ whole genome shotgun (WGS) entry which is preliminary data.</text>
</comment>
<name>A0ABU7T437_9LACO</name>
<proteinExistence type="predicted"/>
<protein>
    <submittedName>
        <fullName evidence="1">Uncharacterized protein</fullName>
    </submittedName>
</protein>
<organism evidence="1 2">
    <name type="scientific">Schleiferilactobacillus harbinensis</name>
    <dbReference type="NCBI Taxonomy" id="304207"/>
    <lineage>
        <taxon>Bacteria</taxon>
        <taxon>Bacillati</taxon>
        <taxon>Bacillota</taxon>
        <taxon>Bacilli</taxon>
        <taxon>Lactobacillales</taxon>
        <taxon>Lactobacillaceae</taxon>
        <taxon>Schleiferilactobacillus</taxon>
    </lineage>
</organism>
<dbReference type="Proteomes" id="UP001330016">
    <property type="component" value="Unassembled WGS sequence"/>
</dbReference>
<evidence type="ECO:0000313" key="2">
    <source>
        <dbReference type="Proteomes" id="UP001330016"/>
    </source>
</evidence>